<dbReference type="Gene3D" id="2.60.40.10">
    <property type="entry name" value="Immunoglobulins"/>
    <property type="match status" value="1"/>
</dbReference>
<comment type="function">
    <text evidence="17">In epithelial cells, the heterodimer gE/gI is required for the cell-to-cell spread of the virus, by sorting nascent virions to cell junctions. Once the virus reaches the cell junctions, virus particles can spread to adjacent cells extremely rapidly through interactions with cellular receptors that accumulate at these junctions. Implicated in basolateral spread in polarized cells. In neuronal cells, gE/gI is essential for the anterograde spread of the infection throughout the host nervous system. Together with US9, the heterodimer gE/gI is involved in the sorting and transport of viral structural components toward axon tips.</text>
</comment>
<name>A0A2H4V7V2_9ALPH</name>
<dbReference type="Pfam" id="PF02480">
    <property type="entry name" value="Herpes_gE"/>
    <property type="match status" value="1"/>
</dbReference>
<keyword evidence="12 21" id="KW-0261">Viral envelope protein</keyword>
<protein>
    <recommendedName>
        <fullName evidence="6">Envelope glycoprotein E</fullName>
    </recommendedName>
</protein>
<evidence type="ECO:0000256" key="11">
    <source>
        <dbReference type="ARBA" id="ARBA00022870"/>
    </source>
</evidence>
<evidence type="ECO:0000256" key="15">
    <source>
        <dbReference type="ARBA" id="ARBA00023136"/>
    </source>
</evidence>
<keyword evidence="10" id="KW-0946">Virion</keyword>
<dbReference type="EMBL" id="MF431494">
    <property type="protein sequence ID" value="AUB51074.1"/>
    <property type="molecule type" value="Genomic_DNA"/>
</dbReference>
<evidence type="ECO:0000256" key="12">
    <source>
        <dbReference type="ARBA" id="ARBA00022879"/>
    </source>
</evidence>
<evidence type="ECO:0000259" key="19">
    <source>
        <dbReference type="Pfam" id="PF02480"/>
    </source>
</evidence>
<comment type="similarity">
    <text evidence="5">Belongs to the alphaherpesvirinae glycoprotein E family.</text>
</comment>
<dbReference type="GO" id="GO:0055036">
    <property type="term" value="C:virion membrane"/>
    <property type="evidence" value="ECO:0007669"/>
    <property type="project" value="UniProtKB-SubCell"/>
</dbReference>
<dbReference type="SUPFAM" id="SSF48726">
    <property type="entry name" value="Immunoglobulin"/>
    <property type="match status" value="1"/>
</dbReference>
<dbReference type="GO" id="GO:0044156">
    <property type="term" value="C:host cell junction"/>
    <property type="evidence" value="ECO:0007669"/>
    <property type="project" value="UniProtKB-SubCell"/>
</dbReference>
<evidence type="ECO:0000256" key="2">
    <source>
        <dbReference type="ARBA" id="ARBA00004315"/>
    </source>
</evidence>
<evidence type="ECO:0000256" key="6">
    <source>
        <dbReference type="ARBA" id="ARBA00013988"/>
    </source>
</evidence>
<evidence type="ECO:0000256" key="7">
    <source>
        <dbReference type="ARBA" id="ARBA00022511"/>
    </source>
</evidence>
<evidence type="ECO:0000256" key="16">
    <source>
        <dbReference type="ARBA" id="ARBA00023180"/>
    </source>
</evidence>
<evidence type="ECO:0000256" key="17">
    <source>
        <dbReference type="ARBA" id="ARBA00025134"/>
    </source>
</evidence>
<evidence type="ECO:0000256" key="3">
    <source>
        <dbReference type="ARBA" id="ARBA00004402"/>
    </source>
</evidence>
<evidence type="ECO:0000256" key="13">
    <source>
        <dbReference type="ARBA" id="ARBA00022989"/>
    </source>
</evidence>
<comment type="subcellular location">
    <subcellularLocation>
        <location evidence="1">Host Golgi apparatus</location>
    </subcellularLocation>
    <subcellularLocation>
        <location evidence="2">Host cell junction</location>
    </subcellularLocation>
    <subcellularLocation>
        <location evidence="3">Host cell membrane</location>
        <topology evidence="3">Single-pass type I membrane protein</topology>
    </subcellularLocation>
    <subcellularLocation>
        <location evidence="4">Virion membrane</location>
        <topology evidence="4">Single-pass type I membrane protein</topology>
    </subcellularLocation>
</comment>
<dbReference type="InterPro" id="IPR013783">
    <property type="entry name" value="Ig-like_fold"/>
</dbReference>
<reference evidence="21" key="1">
    <citation type="journal article" date="2017" name="Evol. Appl.">
        <title>A phylogenomic analysis of Marek's disease virus reveals independent paths to virulence in Eurasia and North America.</title>
        <authorList>
            <person name="Trimpert J."/>
            <person name="Groenke N."/>
            <person name="Jenckel M."/>
            <person name="He S."/>
            <person name="Kunec D."/>
            <person name="Szpara M.L."/>
            <person name="Spatz S.J."/>
            <person name="Osterrieder N."/>
            <person name="McMahon D.P."/>
        </authorList>
    </citation>
    <scope>NUCLEOTIDE SEQUENCE</scope>
    <source>
        <strain evidence="21">EU-1</strain>
    </source>
</reference>
<keyword evidence="15 18" id="KW-0472">Membrane</keyword>
<dbReference type="InterPro" id="IPR036179">
    <property type="entry name" value="Ig-like_dom_sf"/>
</dbReference>
<evidence type="ECO:0000256" key="18">
    <source>
        <dbReference type="SAM" id="Phobius"/>
    </source>
</evidence>
<keyword evidence="7" id="KW-1032">Host cell membrane</keyword>
<evidence type="ECO:0000256" key="5">
    <source>
        <dbReference type="ARBA" id="ARBA00008101"/>
    </source>
</evidence>
<evidence type="ECO:0000256" key="10">
    <source>
        <dbReference type="ARBA" id="ARBA00022844"/>
    </source>
</evidence>
<evidence type="ECO:0000259" key="20">
    <source>
        <dbReference type="Pfam" id="PF20418"/>
    </source>
</evidence>
<evidence type="ECO:0000313" key="21">
    <source>
        <dbReference type="EMBL" id="AUB51074.1"/>
    </source>
</evidence>
<dbReference type="InterPro" id="IPR003404">
    <property type="entry name" value="Herpes_glycopE_Fc"/>
</dbReference>
<organism evidence="21">
    <name type="scientific">Gallid alphaherpesvirus 2</name>
    <dbReference type="NCBI Taxonomy" id="10390"/>
    <lineage>
        <taxon>Viruses</taxon>
        <taxon>Duplodnaviria</taxon>
        <taxon>Heunggongvirae</taxon>
        <taxon>Peploviricota</taxon>
        <taxon>Herviviricetes</taxon>
        <taxon>Herpesvirales</taxon>
        <taxon>Orthoherpesviridae</taxon>
        <taxon>Alphaherpesvirinae</taxon>
        <taxon>Mardivirus</taxon>
        <taxon>Mardivirus gallidalpha2</taxon>
    </lineage>
</organism>
<dbReference type="GO" id="GO:0044177">
    <property type="term" value="C:host cell Golgi apparatus"/>
    <property type="evidence" value="ECO:0007669"/>
    <property type="project" value="UniProtKB-SubCell"/>
</dbReference>
<keyword evidence="14" id="KW-1031">Host cell junction</keyword>
<evidence type="ECO:0000256" key="4">
    <source>
        <dbReference type="ARBA" id="ARBA00004563"/>
    </source>
</evidence>
<dbReference type="GO" id="GO:0019031">
    <property type="term" value="C:viral envelope"/>
    <property type="evidence" value="ECO:0007669"/>
    <property type="project" value="UniProtKB-KW"/>
</dbReference>
<evidence type="ECO:0000256" key="1">
    <source>
        <dbReference type="ARBA" id="ARBA00004136"/>
    </source>
</evidence>
<dbReference type="InterPro" id="IPR046463">
    <property type="entry name" value="Herpes_gE_N"/>
</dbReference>
<feature type="domain" description="Envelope glycoprotein E Fc-binding" evidence="19">
    <location>
        <begin position="183"/>
        <end position="356"/>
    </location>
</feature>
<keyword evidence="11" id="KW-1043">Host membrane</keyword>
<gene>
    <name evidence="21" type="primary">MDV096</name>
</gene>
<keyword evidence="8 18" id="KW-0812">Transmembrane</keyword>
<feature type="domain" description="Envelope glycoprotein E N-terminal" evidence="20">
    <location>
        <begin position="34"/>
        <end position="163"/>
    </location>
</feature>
<keyword evidence="9" id="KW-1040">Host Golgi apparatus</keyword>
<keyword evidence="13 18" id="KW-1133">Transmembrane helix</keyword>
<accession>A0A2H4V7V2</accession>
<evidence type="ECO:0000256" key="14">
    <source>
        <dbReference type="ARBA" id="ARBA00023081"/>
    </source>
</evidence>
<proteinExistence type="inferred from homology"/>
<evidence type="ECO:0000256" key="9">
    <source>
        <dbReference type="ARBA" id="ARBA00022812"/>
    </source>
</evidence>
<sequence>MCVFQILIIVTTIKVAGTANINHIDVPAGHSATTTIPRYPPVVDGTLYTETWTWIPNHCNETATGYVCLESAHCFTDLILGASCMRYADEIVLRTDKFIVDAGSIKQIESLSLNGVPNIFLSTKASNKLEILNASLQNAGIYIRYSRNGTRTAKLDVVVVGVLGQARDRLPQMSSPMISSHADIKLSLKNFKALVYHVGDTINVSTAVILGPSPEIFTLEFRVLFLRYNPTCKFVTIYEPCIFHPKEPECITTAEQSVCHFASNIDILQIAAARSENCSTGYRRCIYDTAIDESVQARLTFIEPGIPSFKMKDVQVDDAGLYVVVALYNGRPSAWTYIYLSTVETYLNVYENYHKPGFGYKSFLQNSSIIDENEASDWSSSSIKRRNNGTILYDILLTSLSIGAIIIVIVGGVCIAILIRRRRRRRTRGLFDEYPKYMTLPGNDLGGMNVPYDNACSGNQVEYYQEKSDKMKRMGSGYTAWLKNDMPKIRKRLDLYH</sequence>
<dbReference type="Pfam" id="PF20418">
    <property type="entry name" value="Herpes_gE_N"/>
    <property type="match status" value="1"/>
</dbReference>
<evidence type="ECO:0000256" key="8">
    <source>
        <dbReference type="ARBA" id="ARBA00022692"/>
    </source>
</evidence>
<feature type="transmembrane region" description="Helical" evidence="18">
    <location>
        <begin position="391"/>
        <end position="419"/>
    </location>
</feature>
<keyword evidence="16" id="KW-0325">Glycoprotein</keyword>